<dbReference type="SUPFAM" id="SSF47203">
    <property type="entry name" value="Acyl-CoA dehydrogenase C-terminal domain-like"/>
    <property type="match status" value="1"/>
</dbReference>
<evidence type="ECO:0000256" key="2">
    <source>
        <dbReference type="ARBA" id="ARBA00009347"/>
    </source>
</evidence>
<dbReference type="EMBL" id="BAAAGX010000028">
    <property type="protein sequence ID" value="GAA0269880.1"/>
    <property type="molecule type" value="Genomic_DNA"/>
</dbReference>
<evidence type="ECO:0000313" key="8">
    <source>
        <dbReference type="EMBL" id="GAA0269880.1"/>
    </source>
</evidence>
<dbReference type="PANTHER" id="PTHR43884:SF20">
    <property type="entry name" value="ACYL-COA DEHYDROGENASE FADE28"/>
    <property type="match status" value="1"/>
</dbReference>
<protein>
    <submittedName>
        <fullName evidence="8">Acyl-CoA dehydrogenase family protein</fullName>
    </submittedName>
</protein>
<dbReference type="InterPro" id="IPR013786">
    <property type="entry name" value="AcylCoA_DH/ox_N"/>
</dbReference>
<sequence length="343" mass="35149">MDFTAEPPLRDAAELAALVVERSAGDGLWDALVDAGLVELSLPSGVGGDDLGPAGAAAVLTELGRRAASTPFYATLGVGALTLARCGAAEQLLRRVVDDGTVITAALHEPSAPFPAEPRTVADGRSVSGVKVGVPDADAAEYVLVPVAGPALLLVNLSSPGVDVSRVPGAGPNAPYRVAFDAVPAEAVVGGADAVRDLYRLALAAAVSYADGLLAGALELTVAHVAARHQFGRPLATFQAVAQQIADVYLASRTLHLLAQSTVWRLQHDLDPGTDAEVAAYWVATELPAAIGTCHHLHGGLGLDRDYALHRFSAAASDLARLVGGPSDTLDRLGARYLGGEKC</sequence>
<dbReference type="InterPro" id="IPR046373">
    <property type="entry name" value="Acyl-CoA_Oxase/DH_mid-dom_sf"/>
</dbReference>
<dbReference type="Gene3D" id="1.10.540.10">
    <property type="entry name" value="Acyl-CoA dehydrogenase/oxidase, N-terminal domain"/>
    <property type="match status" value="1"/>
</dbReference>
<gene>
    <name evidence="8" type="ORF">GCM10009539_66320</name>
</gene>
<comment type="caution">
    <text evidence="8">The sequence shown here is derived from an EMBL/GenBank/DDBJ whole genome shotgun (WGS) entry which is preliminary data.</text>
</comment>
<keyword evidence="5" id="KW-0560">Oxidoreductase</keyword>
<dbReference type="Gene3D" id="1.20.140.10">
    <property type="entry name" value="Butyryl-CoA Dehydrogenase, subunit A, domain 3"/>
    <property type="match status" value="1"/>
</dbReference>
<keyword evidence="4" id="KW-0274">FAD</keyword>
<dbReference type="RefSeq" id="WP_344652876.1">
    <property type="nucleotide sequence ID" value="NZ_BAAAGX010000028.1"/>
</dbReference>
<keyword evidence="9" id="KW-1185">Reference proteome</keyword>
<evidence type="ECO:0000256" key="3">
    <source>
        <dbReference type="ARBA" id="ARBA00022630"/>
    </source>
</evidence>
<accession>A0ABP3EPL7</accession>
<dbReference type="PANTHER" id="PTHR43884">
    <property type="entry name" value="ACYL-COA DEHYDROGENASE"/>
    <property type="match status" value="1"/>
</dbReference>
<feature type="domain" description="Acyl-CoA dehydrogenase/oxidase N-terminal" evidence="7">
    <location>
        <begin position="26"/>
        <end position="91"/>
    </location>
</feature>
<proteinExistence type="inferred from homology"/>
<comment type="similarity">
    <text evidence="2">Belongs to the acyl-CoA dehydrogenase family.</text>
</comment>
<dbReference type="InterPro" id="IPR036250">
    <property type="entry name" value="AcylCo_DH-like_C"/>
</dbReference>
<feature type="domain" description="Acyl-CoA dehydrogenase/oxidase C-terminal" evidence="6">
    <location>
        <begin position="209"/>
        <end position="335"/>
    </location>
</feature>
<evidence type="ECO:0000259" key="7">
    <source>
        <dbReference type="Pfam" id="PF02771"/>
    </source>
</evidence>
<comment type="cofactor">
    <cofactor evidence="1">
        <name>FAD</name>
        <dbReference type="ChEBI" id="CHEBI:57692"/>
    </cofactor>
</comment>
<organism evidence="8 9">
    <name type="scientific">Cryptosporangium japonicum</name>
    <dbReference type="NCBI Taxonomy" id="80872"/>
    <lineage>
        <taxon>Bacteria</taxon>
        <taxon>Bacillati</taxon>
        <taxon>Actinomycetota</taxon>
        <taxon>Actinomycetes</taxon>
        <taxon>Cryptosporangiales</taxon>
        <taxon>Cryptosporangiaceae</taxon>
        <taxon>Cryptosporangium</taxon>
    </lineage>
</organism>
<evidence type="ECO:0000256" key="4">
    <source>
        <dbReference type="ARBA" id="ARBA00022827"/>
    </source>
</evidence>
<name>A0ABP3EPL7_9ACTN</name>
<dbReference type="Gene3D" id="2.40.110.10">
    <property type="entry name" value="Butyryl-CoA Dehydrogenase, subunit A, domain 2"/>
    <property type="match status" value="1"/>
</dbReference>
<dbReference type="InterPro" id="IPR009100">
    <property type="entry name" value="AcylCoA_DH/oxidase_NM_dom_sf"/>
</dbReference>
<dbReference type="Pfam" id="PF00441">
    <property type="entry name" value="Acyl-CoA_dh_1"/>
    <property type="match status" value="1"/>
</dbReference>
<reference evidence="9" key="1">
    <citation type="journal article" date="2019" name="Int. J. Syst. Evol. Microbiol.">
        <title>The Global Catalogue of Microorganisms (GCM) 10K type strain sequencing project: providing services to taxonomists for standard genome sequencing and annotation.</title>
        <authorList>
            <consortium name="The Broad Institute Genomics Platform"/>
            <consortium name="The Broad Institute Genome Sequencing Center for Infectious Disease"/>
            <person name="Wu L."/>
            <person name="Ma J."/>
        </authorList>
    </citation>
    <scope>NUCLEOTIDE SEQUENCE [LARGE SCALE GENOMIC DNA]</scope>
    <source>
        <strain evidence="9">JCM 10425</strain>
    </source>
</reference>
<evidence type="ECO:0000313" key="9">
    <source>
        <dbReference type="Proteomes" id="UP001500967"/>
    </source>
</evidence>
<dbReference type="SUPFAM" id="SSF56645">
    <property type="entry name" value="Acyl-CoA dehydrogenase NM domain-like"/>
    <property type="match status" value="1"/>
</dbReference>
<evidence type="ECO:0000256" key="1">
    <source>
        <dbReference type="ARBA" id="ARBA00001974"/>
    </source>
</evidence>
<keyword evidence="3" id="KW-0285">Flavoprotein</keyword>
<dbReference type="Pfam" id="PF02771">
    <property type="entry name" value="Acyl-CoA_dh_N"/>
    <property type="match status" value="1"/>
</dbReference>
<dbReference type="InterPro" id="IPR037069">
    <property type="entry name" value="AcylCoA_DH/ox_N_sf"/>
</dbReference>
<evidence type="ECO:0000259" key="6">
    <source>
        <dbReference type="Pfam" id="PF00441"/>
    </source>
</evidence>
<dbReference type="Proteomes" id="UP001500967">
    <property type="component" value="Unassembled WGS sequence"/>
</dbReference>
<dbReference type="InterPro" id="IPR009075">
    <property type="entry name" value="AcylCo_DH/oxidase_C"/>
</dbReference>
<evidence type="ECO:0000256" key="5">
    <source>
        <dbReference type="ARBA" id="ARBA00023002"/>
    </source>
</evidence>